<evidence type="ECO:0000313" key="2">
    <source>
        <dbReference type="EMBL" id="SGY86074.1"/>
    </source>
</evidence>
<feature type="domain" description="DUF4266" evidence="1">
    <location>
        <begin position="2"/>
        <end position="43"/>
    </location>
</feature>
<dbReference type="EMBL" id="FPLJ01000030">
    <property type="protein sequence ID" value="SGY86074.1"/>
    <property type="molecule type" value="Genomic_DNA"/>
</dbReference>
<dbReference type="InterPro" id="IPR025362">
    <property type="entry name" value="DUF4266"/>
</dbReference>
<sequence>MLAKPEMQLADNPMEIGFDDHTYFSKEGSSGGGNFAGGGCGCN</sequence>
<evidence type="ECO:0000313" key="4">
    <source>
        <dbReference type="Proteomes" id="UP000182660"/>
    </source>
</evidence>
<dbReference type="EMBL" id="FPLD01000034">
    <property type="protein sequence ID" value="SGY88950.1"/>
    <property type="molecule type" value="Genomic_DNA"/>
</dbReference>
<reference evidence="3 5" key="2">
    <citation type="submission" date="2016-11" db="EMBL/GenBank/DDBJ databases">
        <authorList>
            <person name="Jaros S."/>
            <person name="Januszkiewicz K."/>
            <person name="Wedrychowicz H."/>
        </authorList>
    </citation>
    <scope>NUCLEOTIDE SEQUENCE [LARGE SCALE GENOMIC DNA]</scope>
    <source>
        <strain evidence="3">NVI 5450</strain>
    </source>
</reference>
<evidence type="ECO:0000259" key="1">
    <source>
        <dbReference type="Pfam" id="PF14086"/>
    </source>
</evidence>
<dbReference type="Pfam" id="PF14086">
    <property type="entry name" value="DUF4266"/>
    <property type="match status" value="1"/>
</dbReference>
<evidence type="ECO:0000313" key="3">
    <source>
        <dbReference type="EMBL" id="SGY88950.1"/>
    </source>
</evidence>
<name>A0A1K9Z1C4_9GAMM</name>
<protein>
    <submittedName>
        <fullName evidence="2 3">Lipoprotein</fullName>
    </submittedName>
</protein>
<gene>
    <name evidence="2" type="ORF">MT2528_0966</name>
    <name evidence="3" type="ORF">NVI5450_0931</name>
</gene>
<reference evidence="2 4" key="1">
    <citation type="submission" date="2016-11" db="EMBL/GenBank/DDBJ databases">
        <authorList>
            <person name="Klemetsen T."/>
        </authorList>
    </citation>
    <scope>NUCLEOTIDE SEQUENCE [LARGE SCALE GENOMIC DNA]</scope>
    <source>
        <strain evidence="2">MT 2528</strain>
    </source>
</reference>
<keyword evidence="3" id="KW-0449">Lipoprotein</keyword>
<evidence type="ECO:0000313" key="5">
    <source>
        <dbReference type="Proteomes" id="UP000183794"/>
    </source>
</evidence>
<organism evidence="3 5">
    <name type="scientific">Moritella viscosa</name>
    <dbReference type="NCBI Taxonomy" id="80854"/>
    <lineage>
        <taxon>Bacteria</taxon>
        <taxon>Pseudomonadati</taxon>
        <taxon>Pseudomonadota</taxon>
        <taxon>Gammaproteobacteria</taxon>
        <taxon>Alteromonadales</taxon>
        <taxon>Moritellaceae</taxon>
        <taxon>Moritella</taxon>
    </lineage>
</organism>
<keyword evidence="4" id="KW-1185">Reference proteome</keyword>
<accession>A0A1K9Z1C4</accession>
<dbReference type="Proteomes" id="UP000183794">
    <property type="component" value="Unassembled WGS sequence"/>
</dbReference>
<dbReference type="AlphaFoldDB" id="A0A1K9Z1C4"/>
<dbReference type="Proteomes" id="UP000182660">
    <property type="component" value="Unassembled WGS sequence"/>
</dbReference>
<proteinExistence type="predicted"/>